<organism evidence="1 2">
    <name type="scientific">Pyrobaculum calidifontis (strain DSM 21063 / JCM 11548 / VA1)</name>
    <dbReference type="NCBI Taxonomy" id="410359"/>
    <lineage>
        <taxon>Archaea</taxon>
        <taxon>Thermoproteota</taxon>
        <taxon>Thermoprotei</taxon>
        <taxon>Thermoproteales</taxon>
        <taxon>Thermoproteaceae</taxon>
        <taxon>Pyrobaculum</taxon>
    </lineage>
</organism>
<dbReference type="eggNOG" id="arCOG05534">
    <property type="taxonomic scope" value="Archaea"/>
</dbReference>
<dbReference type="STRING" id="410359.Pcal_0637"/>
<gene>
    <name evidence="1" type="ordered locus">Pcal_0637</name>
</gene>
<evidence type="ECO:0000313" key="2">
    <source>
        <dbReference type="Proteomes" id="UP000001431"/>
    </source>
</evidence>
<dbReference type="HOGENOM" id="CLU_887450_0_0_2"/>
<dbReference type="RefSeq" id="WP_011849321.1">
    <property type="nucleotide sequence ID" value="NC_009073.1"/>
</dbReference>
<dbReference type="AlphaFoldDB" id="A3MTU6"/>
<evidence type="ECO:0008006" key="3">
    <source>
        <dbReference type="Google" id="ProtNLM"/>
    </source>
</evidence>
<dbReference type="Proteomes" id="UP000001431">
    <property type="component" value="Chromosome"/>
</dbReference>
<dbReference type="OrthoDB" id="27255at2157"/>
<dbReference type="GeneID" id="4908583"/>
<proteinExistence type="predicted"/>
<dbReference type="KEGG" id="pcl:Pcal_0637"/>
<protein>
    <recommendedName>
        <fullName evidence="3">Thymidylate synthase</fullName>
    </recommendedName>
</protein>
<sequence>MSNVLILLLWLNEGAIADDIKKRAAYVGTAYTADAVNYVVKALYERLNYVDTVVVYGPDFTGAGELIVQTLRGACTEAVRVPCHYVEGLNVAVVDLRWRSEQDLRHAVEEAYRPREAPARPNAAIEIQRPEKRMPYLGLHVLYDTDLEALRVKAIHYILTYGVESRDALYNVLALHSGHGGVYSAAPCDIVEEWPCGLGKHDVLIATPAFIQKRHIGQALAAARLDVYKRDVYDPHGNFVLSPDALRHYDARGVLLREVEISDEAVKREATMLHPDHAFYLGQEYAAYKLLKDKYVQDKWKY</sequence>
<keyword evidence="2" id="KW-1185">Reference proteome</keyword>
<name>A3MTU6_PYRCJ</name>
<accession>A3MTU6</accession>
<dbReference type="EMBL" id="CP000561">
    <property type="protein sequence ID" value="ABO08063.1"/>
    <property type="molecule type" value="Genomic_DNA"/>
</dbReference>
<evidence type="ECO:0000313" key="1">
    <source>
        <dbReference type="EMBL" id="ABO08063.1"/>
    </source>
</evidence>
<reference evidence="1" key="1">
    <citation type="submission" date="2007-02" db="EMBL/GenBank/DDBJ databases">
        <title>Complete sequence of Pyrobaculum calidifontis JCM 11548.</title>
        <authorList>
            <consortium name="US DOE Joint Genome Institute"/>
            <person name="Copeland A."/>
            <person name="Lucas S."/>
            <person name="Lapidus A."/>
            <person name="Barry K."/>
            <person name="Glavina del Rio T."/>
            <person name="Dalin E."/>
            <person name="Tice H."/>
            <person name="Pitluck S."/>
            <person name="Chain P."/>
            <person name="Malfatti S."/>
            <person name="Shin M."/>
            <person name="Vergez L."/>
            <person name="Schmutz J."/>
            <person name="Larimer F."/>
            <person name="Land M."/>
            <person name="Hauser L."/>
            <person name="Kyrpides N."/>
            <person name="Mikhailova N."/>
            <person name="Cozen A.E."/>
            <person name="Fitz-Gibbon S.T."/>
            <person name="House C.H."/>
            <person name="Saltikov C."/>
            <person name="Lowe T.M."/>
            <person name="Richardson P."/>
        </authorList>
    </citation>
    <scope>NUCLEOTIDE SEQUENCE [LARGE SCALE GENOMIC DNA]</scope>
    <source>
        <strain evidence="1">JCM 11548</strain>
    </source>
</reference>